<evidence type="ECO:0000313" key="8">
    <source>
        <dbReference type="Proteomes" id="UP001634747"/>
    </source>
</evidence>
<gene>
    <name evidence="7" type="ORF">ACK2TP_09070</name>
</gene>
<evidence type="ECO:0000259" key="6">
    <source>
        <dbReference type="Pfam" id="PF07687"/>
    </source>
</evidence>
<dbReference type="PANTHER" id="PTHR43808">
    <property type="entry name" value="ACETYLORNITHINE DEACETYLASE"/>
    <property type="match status" value="1"/>
</dbReference>
<evidence type="ECO:0000256" key="1">
    <source>
        <dbReference type="ARBA" id="ARBA00001947"/>
    </source>
</evidence>
<evidence type="ECO:0000259" key="5">
    <source>
        <dbReference type="Pfam" id="PF04389"/>
    </source>
</evidence>
<evidence type="ECO:0000256" key="2">
    <source>
        <dbReference type="ARBA" id="ARBA00022723"/>
    </source>
</evidence>
<dbReference type="InterPro" id="IPR036264">
    <property type="entry name" value="Bact_exopeptidase_dim_dom"/>
</dbReference>
<accession>A0ABW9KK58</accession>
<sequence length="419" mass="44510">MNPAAFARTQEIAARASTHRAFRWLHLQEQRIQTWQREAVSIPAPPFGEHDRASWFADRFREIGLCGVHLDEEGNALGWLRAPQAGEPVVLLSAHLDTVFSAAVQIAPVQDGSLLRAPGAADNGAGLAALLALAAVSAAEPEAYTANVLFAANVGEEAEGNLRGMRHIFERSAVARDVVASIALEGAGTETLVTRGLGSRRFRVVLNGPGGHAWTEPEIANPVMVLAGALARCVAEPIPQHPRTVFNVGCLEGGSSVTSIPEQATALVDIRSVSADELVRLEVLLYRSVEDAVLASNAQASRGVLTFRIECIGDRPAGALDPQSPVLASVRAVDRHLRLRTEERIGSTDANLPLAQGRDAVAMGAGGTAGGIHTLKEWYDSTGRELALRRILLVLLDVSSAEYLQALPATGRVRGATRS</sequence>
<reference evidence="7 8" key="1">
    <citation type="submission" date="2024-12" db="EMBL/GenBank/DDBJ databases">
        <authorList>
            <person name="Lee Y."/>
        </authorList>
    </citation>
    <scope>NUCLEOTIDE SEQUENCE [LARGE SCALE GENOMIC DNA]</scope>
    <source>
        <strain evidence="7 8">03SUJ4</strain>
    </source>
</reference>
<keyword evidence="2" id="KW-0479">Metal-binding</keyword>
<dbReference type="SUPFAM" id="SSF55031">
    <property type="entry name" value="Bacterial exopeptidase dimerisation domain"/>
    <property type="match status" value="1"/>
</dbReference>
<proteinExistence type="predicted"/>
<dbReference type="PANTHER" id="PTHR43808:SF17">
    <property type="entry name" value="PEPTIDASE M20"/>
    <property type="match status" value="1"/>
</dbReference>
<dbReference type="SUPFAM" id="SSF53187">
    <property type="entry name" value="Zn-dependent exopeptidases"/>
    <property type="match status" value="1"/>
</dbReference>
<name>A0ABW9KK58_9BACT</name>
<keyword evidence="8" id="KW-1185">Reference proteome</keyword>
<dbReference type="Gene3D" id="3.40.630.10">
    <property type="entry name" value="Zn peptidases"/>
    <property type="match status" value="1"/>
</dbReference>
<dbReference type="EMBL" id="JBJYXY010000001">
    <property type="protein sequence ID" value="MFN2975913.1"/>
    <property type="molecule type" value="Genomic_DNA"/>
</dbReference>
<dbReference type="InterPro" id="IPR001261">
    <property type="entry name" value="ArgE/DapE_CS"/>
</dbReference>
<evidence type="ECO:0000256" key="3">
    <source>
        <dbReference type="ARBA" id="ARBA00022801"/>
    </source>
</evidence>
<dbReference type="InterPro" id="IPR007484">
    <property type="entry name" value="Peptidase_M28"/>
</dbReference>
<feature type="domain" description="Peptidase M28" evidence="5">
    <location>
        <begin position="84"/>
        <end position="190"/>
    </location>
</feature>
<dbReference type="Pfam" id="PF07687">
    <property type="entry name" value="M20_dimer"/>
    <property type="match status" value="1"/>
</dbReference>
<comment type="cofactor">
    <cofactor evidence="1">
        <name>Zn(2+)</name>
        <dbReference type="ChEBI" id="CHEBI:29105"/>
    </cofactor>
</comment>
<keyword evidence="3" id="KW-0378">Hydrolase</keyword>
<comment type="caution">
    <text evidence="7">The sequence shown here is derived from an EMBL/GenBank/DDBJ whole genome shotgun (WGS) entry which is preliminary data.</text>
</comment>
<dbReference type="RefSeq" id="WP_263412581.1">
    <property type="nucleotide sequence ID" value="NZ_BAABBH010000001.1"/>
</dbReference>
<feature type="domain" description="Peptidase M20 dimerisation" evidence="6">
    <location>
        <begin position="198"/>
        <end position="281"/>
    </location>
</feature>
<dbReference type="Proteomes" id="UP001634747">
    <property type="component" value="Unassembled WGS sequence"/>
</dbReference>
<evidence type="ECO:0000256" key="4">
    <source>
        <dbReference type="ARBA" id="ARBA00022833"/>
    </source>
</evidence>
<evidence type="ECO:0000313" key="7">
    <source>
        <dbReference type="EMBL" id="MFN2975913.1"/>
    </source>
</evidence>
<dbReference type="Gene3D" id="3.30.70.360">
    <property type="match status" value="1"/>
</dbReference>
<keyword evidence="4" id="KW-0862">Zinc</keyword>
<dbReference type="InterPro" id="IPR011650">
    <property type="entry name" value="Peptidase_M20_dimer"/>
</dbReference>
<dbReference type="PROSITE" id="PS00758">
    <property type="entry name" value="ARGE_DAPE_CPG2_1"/>
    <property type="match status" value="1"/>
</dbReference>
<organism evidence="7 8">
    <name type="scientific">Terriglobus aquaticus</name>
    <dbReference type="NCBI Taxonomy" id="940139"/>
    <lineage>
        <taxon>Bacteria</taxon>
        <taxon>Pseudomonadati</taxon>
        <taxon>Acidobacteriota</taxon>
        <taxon>Terriglobia</taxon>
        <taxon>Terriglobales</taxon>
        <taxon>Acidobacteriaceae</taxon>
        <taxon>Terriglobus</taxon>
    </lineage>
</organism>
<dbReference type="InterPro" id="IPR050072">
    <property type="entry name" value="Peptidase_M20A"/>
</dbReference>
<protein>
    <submittedName>
        <fullName evidence="7">M20/M25/M40 family metallo-hydrolase</fullName>
    </submittedName>
</protein>
<dbReference type="Pfam" id="PF04389">
    <property type="entry name" value="Peptidase_M28"/>
    <property type="match status" value="1"/>
</dbReference>